<comment type="similarity">
    <text evidence="2">Belongs to the ROK (NagC/XylR) family.</text>
</comment>
<dbReference type="PANTHER" id="PTHR18964">
    <property type="entry name" value="ROK (REPRESSOR, ORF, KINASE) FAMILY"/>
    <property type="match status" value="1"/>
</dbReference>
<dbReference type="Proteomes" id="UP000269301">
    <property type="component" value="Unassembled WGS sequence"/>
</dbReference>
<dbReference type="InterPro" id="IPR000600">
    <property type="entry name" value="ROK"/>
</dbReference>
<dbReference type="Pfam" id="PF00480">
    <property type="entry name" value="ROK"/>
    <property type="match status" value="1"/>
</dbReference>
<keyword evidence="5" id="KW-1185">Reference proteome</keyword>
<proteinExistence type="inferred from homology"/>
<dbReference type="InterPro" id="IPR049874">
    <property type="entry name" value="ROK_cs"/>
</dbReference>
<dbReference type="SUPFAM" id="SSF53067">
    <property type="entry name" value="Actin-like ATPase domain"/>
    <property type="match status" value="1"/>
</dbReference>
<dbReference type="AlphaFoldDB" id="A0A494ZZB8"/>
<comment type="caution">
    <text evidence="4">The sequence shown here is derived from an EMBL/GenBank/DDBJ whole genome shotgun (WGS) entry which is preliminary data.</text>
</comment>
<dbReference type="EMBL" id="RBZP01000011">
    <property type="protein sequence ID" value="RKQ32295.1"/>
    <property type="molecule type" value="Genomic_DNA"/>
</dbReference>
<keyword evidence="3" id="KW-0859">Xylose metabolism</keyword>
<dbReference type="InterPro" id="IPR043129">
    <property type="entry name" value="ATPase_NBD"/>
</dbReference>
<name>A0A494ZZB8_9BACI</name>
<organism evidence="4 5">
    <name type="scientific">Oceanobacillus halophilus</name>
    <dbReference type="NCBI Taxonomy" id="930130"/>
    <lineage>
        <taxon>Bacteria</taxon>
        <taxon>Bacillati</taxon>
        <taxon>Bacillota</taxon>
        <taxon>Bacilli</taxon>
        <taxon>Bacillales</taxon>
        <taxon>Bacillaceae</taxon>
        <taxon>Oceanobacillus</taxon>
    </lineage>
</organism>
<gene>
    <name evidence="4" type="ORF">D8M06_13000</name>
</gene>
<dbReference type="InterPro" id="IPR036388">
    <property type="entry name" value="WH-like_DNA-bd_sf"/>
</dbReference>
<dbReference type="CDD" id="cd24077">
    <property type="entry name" value="ASKHA_ATPase_ROK_SaXylR-like"/>
    <property type="match status" value="1"/>
</dbReference>
<dbReference type="PANTHER" id="PTHR18964:SF149">
    <property type="entry name" value="BIFUNCTIONAL UDP-N-ACETYLGLUCOSAMINE 2-EPIMERASE_N-ACETYLMANNOSAMINE KINASE"/>
    <property type="match status" value="1"/>
</dbReference>
<protein>
    <submittedName>
        <fullName evidence="4">ROK family transcriptional regulator</fullName>
    </submittedName>
</protein>
<dbReference type="Pfam" id="PF13412">
    <property type="entry name" value="HTH_24"/>
    <property type="match status" value="1"/>
</dbReference>
<evidence type="ECO:0000256" key="3">
    <source>
        <dbReference type="ARBA" id="ARBA00022629"/>
    </source>
</evidence>
<dbReference type="InterPro" id="IPR036390">
    <property type="entry name" value="WH_DNA-bd_sf"/>
</dbReference>
<comment type="function">
    <text evidence="1">Transcriptional repressor of xylose-utilizing enzymes.</text>
</comment>
<dbReference type="Gene3D" id="3.30.420.40">
    <property type="match status" value="2"/>
</dbReference>
<dbReference type="RefSeq" id="WP_121204840.1">
    <property type="nucleotide sequence ID" value="NZ_RBZP01000011.1"/>
</dbReference>
<evidence type="ECO:0000313" key="5">
    <source>
        <dbReference type="Proteomes" id="UP000269301"/>
    </source>
</evidence>
<evidence type="ECO:0000256" key="2">
    <source>
        <dbReference type="ARBA" id="ARBA00006479"/>
    </source>
</evidence>
<sequence>MVTGDSAYIKKINRSLILKNIIEHQRISRADLSKITGLNKATISVQIADLLKEELIYETRQEHNAIGRRPIMLSINGKAGYVLGIDLDYHEIKFTVCDLQGKSILSDKIKPDTDNYDDIVQLLIKQIKIYQQKYSDSRFGIVAAVIGIHGTVNKDQSILFIPKYQWHHKDLKTDLENEIKDLNFYLENNANLSSKAEKVFKYNYSDNLLTVILTSGIGAGIIIDGKLHRGYHGYAGEMGHMIIVPDGIPCKCGNHGCWERYASEPIFVNQLSEYYHSNLNYNDIRNLLDKQDRTTTELMKEYIKYISIGLNNIINLYNPETIVLNSELLKLYPNALEEIKSNLHSSVSQYREIVLSELGQQACILGACAFGIQSFLEVPEIILSMENNQQEIAEEVKL</sequence>
<accession>A0A494ZZB8</accession>
<dbReference type="GO" id="GO:0042732">
    <property type="term" value="P:D-xylose metabolic process"/>
    <property type="evidence" value="ECO:0007669"/>
    <property type="project" value="UniProtKB-KW"/>
</dbReference>
<keyword evidence="3" id="KW-0119">Carbohydrate metabolism</keyword>
<dbReference type="PROSITE" id="PS01125">
    <property type="entry name" value="ROK"/>
    <property type="match status" value="1"/>
</dbReference>
<reference evidence="4 5" key="1">
    <citation type="journal article" date="2016" name="Int. J. Syst. Evol. Microbiol.">
        <title>Oceanobacillus halophilus sp. nov., a novel moderately halophilic bacterium from a hypersaline lake.</title>
        <authorList>
            <person name="Amoozegar M.A."/>
            <person name="Bagheri M."/>
            <person name="Makhdoumi A."/>
            <person name="Nikou M.M."/>
            <person name="Fazeli S.A.S."/>
            <person name="Schumann P."/>
            <person name="Sproer C."/>
            <person name="Sanchez-Porro C."/>
            <person name="Ventosa A."/>
        </authorList>
    </citation>
    <scope>NUCLEOTIDE SEQUENCE [LARGE SCALE GENOMIC DNA]</scope>
    <source>
        <strain evidence="4 5">DSM 23996</strain>
    </source>
</reference>
<evidence type="ECO:0000313" key="4">
    <source>
        <dbReference type="EMBL" id="RKQ32295.1"/>
    </source>
</evidence>
<dbReference type="OrthoDB" id="9796533at2"/>
<dbReference type="Gene3D" id="1.10.10.10">
    <property type="entry name" value="Winged helix-like DNA-binding domain superfamily/Winged helix DNA-binding domain"/>
    <property type="match status" value="1"/>
</dbReference>
<evidence type="ECO:0000256" key="1">
    <source>
        <dbReference type="ARBA" id="ARBA00002486"/>
    </source>
</evidence>
<dbReference type="SUPFAM" id="SSF46785">
    <property type="entry name" value="Winged helix' DNA-binding domain"/>
    <property type="match status" value="1"/>
</dbReference>